<keyword evidence="12" id="KW-0436">Ligase</keyword>
<dbReference type="PROSITE" id="PS50089">
    <property type="entry name" value="ZF_RING_2"/>
    <property type="match status" value="1"/>
</dbReference>
<proteinExistence type="predicted"/>
<dbReference type="GO" id="GO:0000209">
    <property type="term" value="P:protein polyubiquitination"/>
    <property type="evidence" value="ECO:0007669"/>
    <property type="project" value="TreeGrafter"/>
</dbReference>
<evidence type="ECO:0000256" key="4">
    <source>
        <dbReference type="ARBA" id="ARBA00022679"/>
    </source>
</evidence>
<dbReference type="InterPro" id="IPR001841">
    <property type="entry name" value="Znf_RING"/>
</dbReference>
<accession>A0AAD1S2U1</accession>
<dbReference type="PANTHER" id="PTHR46016:SF2">
    <property type="entry name" value="E3 UBIQUITIN-PROTEIN LIGASE RNF125"/>
    <property type="match status" value="1"/>
</dbReference>
<dbReference type="InterPro" id="IPR008598">
    <property type="entry name" value="Di19_Zn-bd"/>
</dbReference>
<protein>
    <recommendedName>
        <fullName evidence="3">RING-type E3 ubiquitin transferase</fullName>
        <ecNumber evidence="3">2.3.2.27</ecNumber>
    </recommendedName>
</protein>
<dbReference type="PROSITE" id="PS51803">
    <property type="entry name" value="ZF_C2HC_RNF"/>
    <property type="match status" value="1"/>
</dbReference>
<evidence type="ECO:0000256" key="6">
    <source>
        <dbReference type="ARBA" id="ARBA00022771"/>
    </source>
</evidence>
<dbReference type="Pfam" id="PF05605">
    <property type="entry name" value="zf-Di19"/>
    <property type="match status" value="1"/>
</dbReference>
<dbReference type="GO" id="GO:0016874">
    <property type="term" value="F:ligase activity"/>
    <property type="evidence" value="ECO:0007669"/>
    <property type="project" value="UniProtKB-KW"/>
</dbReference>
<dbReference type="Pfam" id="PF13923">
    <property type="entry name" value="zf-C3HC4_2"/>
    <property type="match status" value="1"/>
</dbReference>
<evidence type="ECO:0000259" key="10">
    <source>
        <dbReference type="PROSITE" id="PS50089"/>
    </source>
</evidence>
<keyword evidence="7" id="KW-0833">Ubl conjugation pathway</keyword>
<keyword evidence="8" id="KW-0862">Zinc</keyword>
<evidence type="ECO:0000313" key="13">
    <source>
        <dbReference type="Proteomes" id="UP001295444"/>
    </source>
</evidence>
<organism evidence="12 13">
    <name type="scientific">Pelobates cultripes</name>
    <name type="common">Western spadefoot toad</name>
    <dbReference type="NCBI Taxonomy" id="61616"/>
    <lineage>
        <taxon>Eukaryota</taxon>
        <taxon>Metazoa</taxon>
        <taxon>Chordata</taxon>
        <taxon>Craniata</taxon>
        <taxon>Vertebrata</taxon>
        <taxon>Euteleostomi</taxon>
        <taxon>Amphibia</taxon>
        <taxon>Batrachia</taxon>
        <taxon>Anura</taxon>
        <taxon>Pelobatoidea</taxon>
        <taxon>Pelobatidae</taxon>
        <taxon>Pelobates</taxon>
    </lineage>
</organism>
<evidence type="ECO:0000256" key="5">
    <source>
        <dbReference type="ARBA" id="ARBA00022723"/>
    </source>
</evidence>
<reference evidence="12" key="1">
    <citation type="submission" date="2022-03" db="EMBL/GenBank/DDBJ databases">
        <authorList>
            <person name="Alioto T."/>
            <person name="Alioto T."/>
            <person name="Gomez Garrido J."/>
        </authorList>
    </citation>
    <scope>NUCLEOTIDE SEQUENCE</scope>
</reference>
<keyword evidence="6 9" id="KW-0863">Zinc-finger</keyword>
<dbReference type="Proteomes" id="UP001295444">
    <property type="component" value="Chromosome 04"/>
</dbReference>
<dbReference type="InterPro" id="IPR051438">
    <property type="entry name" value="RNF_E3_ubiq-protein_ligase"/>
</dbReference>
<name>A0AAD1S2U1_PELCU</name>
<dbReference type="GO" id="GO:0008270">
    <property type="term" value="F:zinc ion binding"/>
    <property type="evidence" value="ECO:0007669"/>
    <property type="project" value="UniProtKB-KW"/>
</dbReference>
<dbReference type="PROSITE" id="PS00518">
    <property type="entry name" value="ZF_RING_1"/>
    <property type="match status" value="1"/>
</dbReference>
<dbReference type="AlphaFoldDB" id="A0AAD1S2U1"/>
<dbReference type="PANTHER" id="PTHR46016">
    <property type="entry name" value="ZINC FINGER, RING/FYVE/PHD-TYPE"/>
    <property type="match status" value="1"/>
</dbReference>
<evidence type="ECO:0000259" key="11">
    <source>
        <dbReference type="PROSITE" id="PS51803"/>
    </source>
</evidence>
<evidence type="ECO:0000256" key="7">
    <source>
        <dbReference type="ARBA" id="ARBA00022786"/>
    </source>
</evidence>
<comment type="pathway">
    <text evidence="2">Protein modification; protein ubiquitination.</text>
</comment>
<dbReference type="GO" id="GO:0006511">
    <property type="term" value="P:ubiquitin-dependent protein catabolic process"/>
    <property type="evidence" value="ECO:0007669"/>
    <property type="project" value="TreeGrafter"/>
</dbReference>
<feature type="domain" description="RING-type" evidence="10">
    <location>
        <begin position="147"/>
        <end position="186"/>
    </location>
</feature>
<dbReference type="InterPro" id="IPR034734">
    <property type="entry name" value="ZF_C2HC_RNF"/>
</dbReference>
<comment type="catalytic activity">
    <reaction evidence="1">
        <text>S-ubiquitinyl-[E2 ubiquitin-conjugating enzyme]-L-cysteine + [acceptor protein]-L-lysine = [E2 ubiquitin-conjugating enzyme]-L-cysteine + N(6)-ubiquitinyl-[acceptor protein]-L-lysine.</text>
        <dbReference type="EC" id="2.3.2.27"/>
    </reaction>
</comment>
<dbReference type="EMBL" id="OW240915">
    <property type="protein sequence ID" value="CAH2285045.1"/>
    <property type="molecule type" value="Genomic_DNA"/>
</dbReference>
<dbReference type="Gene3D" id="3.30.40.10">
    <property type="entry name" value="Zinc/RING finger domain, C3HC4 (zinc finger)"/>
    <property type="match status" value="1"/>
</dbReference>
<dbReference type="EC" id="2.3.2.27" evidence="3"/>
<evidence type="ECO:0000256" key="1">
    <source>
        <dbReference type="ARBA" id="ARBA00000900"/>
    </source>
</evidence>
<evidence type="ECO:0000256" key="8">
    <source>
        <dbReference type="ARBA" id="ARBA00022833"/>
    </source>
</evidence>
<gene>
    <name evidence="12" type="ORF">PECUL_23A016657</name>
</gene>
<dbReference type="Pfam" id="PF18574">
    <property type="entry name" value="zf_C2HC_14"/>
    <property type="match status" value="1"/>
</dbReference>
<feature type="domain" description="C2HC RNF-type" evidence="11">
    <location>
        <begin position="210"/>
        <end position="229"/>
    </location>
</feature>
<keyword evidence="13" id="KW-1185">Reference proteome</keyword>
<evidence type="ECO:0000256" key="3">
    <source>
        <dbReference type="ARBA" id="ARBA00012483"/>
    </source>
</evidence>
<dbReference type="InterPro" id="IPR017907">
    <property type="entry name" value="Znf_RING_CS"/>
</dbReference>
<keyword evidence="5" id="KW-0479">Metal-binding</keyword>
<dbReference type="InterPro" id="IPR013083">
    <property type="entry name" value="Znf_RING/FYVE/PHD"/>
</dbReference>
<dbReference type="GO" id="GO:0034098">
    <property type="term" value="C:VCP-NPL4-UFD1 AAA ATPase complex"/>
    <property type="evidence" value="ECO:0007669"/>
    <property type="project" value="TreeGrafter"/>
</dbReference>
<dbReference type="SMART" id="SM00184">
    <property type="entry name" value="RING"/>
    <property type="match status" value="1"/>
</dbReference>
<keyword evidence="4" id="KW-0808">Transferase</keyword>
<evidence type="ECO:0000313" key="12">
    <source>
        <dbReference type="EMBL" id="CAH2285045.1"/>
    </source>
</evidence>
<evidence type="ECO:0000256" key="9">
    <source>
        <dbReference type="PROSITE-ProRule" id="PRU00175"/>
    </source>
</evidence>
<evidence type="ECO:0000256" key="2">
    <source>
        <dbReference type="ARBA" id="ARBA00004906"/>
    </source>
</evidence>
<dbReference type="SUPFAM" id="SSF57850">
    <property type="entry name" value="RING/U-box"/>
    <property type="match status" value="1"/>
</dbReference>
<sequence length="344" mass="38905">MQHSFVLASKTKVSTLPPLYYMLRSHCKTLVAGRIGTISSSLFSLVSVSNKPIFGQKEGAHQTASLLSPITSPAVYFSCSPGTKHMLLPNNRTRRRLLARASQAHGTEGSFFRSNMGIKLSVFNNEENRDANSQVIPAEDPDPNFTCAVCLQVLDQPVRTRCGHIFCYVCIKASLRASTYSCPYCRTQLVSEGTPAVDIIKKMKTVFQNCEECDKMVCLSDMRAHLNICEPYIMKYGPLEDIEKKQYKDDVYPCPFCHVELDVDGLVEHCFTNHGRETTPVACPICHLMPGGDISYRRSFLKHLHNRHATYYENYIDIDVVEDIVVERVIDISLIHWMRPSQRT</sequence>
<dbReference type="GO" id="GO:0061630">
    <property type="term" value="F:ubiquitin protein ligase activity"/>
    <property type="evidence" value="ECO:0007669"/>
    <property type="project" value="UniProtKB-EC"/>
</dbReference>